<name>A0AAE1UGN0_9EUCA</name>
<evidence type="ECO:0008006" key="8">
    <source>
        <dbReference type="Google" id="ProtNLM"/>
    </source>
</evidence>
<protein>
    <recommendedName>
        <fullName evidence="8">UDP-glycosyltransferases domain-containing protein</fullName>
    </recommendedName>
</protein>
<dbReference type="CDD" id="cd03784">
    <property type="entry name" value="GT1_Gtf-like"/>
    <property type="match status" value="1"/>
</dbReference>
<sequence length="618" mass="68772">MLLQQENSVQCGNVKEGETEVANGEEAGVKQQVGDCKHNKVVLSVEDDTEHKTENCKHNEVVPSVEDDTEQKTEDCKHHAPSGKVGAPNPAMGESLESQIPKSASKSRPKKGGNVLLLHPIFGGSHESVVRGVGEVLAKRGHQVTQIRWRSSLTQEVNSSVKVMTLSPDNSDLRYPYMDRNGTFHPPIPMLWERPRRTWQLPLDVFNIIHAHCQKLLGDTTLLKELEEGHYSVAVVDLIANECSLALAYRLGLPVVGYWGYCYQGSQPGHMGMLQSPGVVPAFMSELGASMTFPDRVLNTLIVLLESIFSVYQLYITDYYIKKLEPEVPDSRQLLRQVDAVVVNSHWLIDYPKLLPPHVQYLGCATCGPPSPLPPNLESWVREAEEGVVVFALGLTGFDASAVPTHIIHSYLSAFSQLKQQVLFKFDPAFLDHVPHNVLVLDWIPQRDILADPNTVLFVTHGGSSSVGEAVYYGVPMVVMPIFADQGDNSRRVVDRGLGVQVDKTEITQHNVLAALNTVLGDDKFRQTAKKFSQLCQKEELGKEVAANWVEKVMHFGHLTYLKPPGTDISLIQYFAIDAYLFLLALALTPSIFLWFFCCRKFSSQAKTDQTTTKQKVH</sequence>
<dbReference type="PANTHER" id="PTHR48043">
    <property type="entry name" value="EG:EG0003.4 PROTEIN-RELATED"/>
    <property type="match status" value="1"/>
</dbReference>
<feature type="compositionally biased region" description="Polar residues" evidence="4">
    <location>
        <begin position="1"/>
        <end position="11"/>
    </location>
</feature>
<dbReference type="InterPro" id="IPR050271">
    <property type="entry name" value="UDP-glycosyltransferase"/>
</dbReference>
<comment type="similarity">
    <text evidence="1">Belongs to the UDP-glycosyltransferase family.</text>
</comment>
<dbReference type="GO" id="GO:0008194">
    <property type="term" value="F:UDP-glycosyltransferase activity"/>
    <property type="evidence" value="ECO:0007669"/>
    <property type="project" value="InterPro"/>
</dbReference>
<evidence type="ECO:0000313" key="7">
    <source>
        <dbReference type="Proteomes" id="UP001292094"/>
    </source>
</evidence>
<evidence type="ECO:0000256" key="4">
    <source>
        <dbReference type="SAM" id="MobiDB-lite"/>
    </source>
</evidence>
<dbReference type="PROSITE" id="PS00375">
    <property type="entry name" value="UDPGT"/>
    <property type="match status" value="1"/>
</dbReference>
<evidence type="ECO:0000256" key="3">
    <source>
        <dbReference type="ARBA" id="ARBA00022679"/>
    </source>
</evidence>
<feature type="compositionally biased region" description="Basic and acidic residues" evidence="4">
    <location>
        <begin position="49"/>
        <end position="60"/>
    </location>
</feature>
<dbReference type="FunFam" id="3.40.50.2000:FF:000021">
    <property type="entry name" value="UDP-glucuronosyltransferase"/>
    <property type="match status" value="1"/>
</dbReference>
<dbReference type="Pfam" id="PF00201">
    <property type="entry name" value="UDPGT"/>
    <property type="match status" value="1"/>
</dbReference>
<feature type="transmembrane region" description="Helical" evidence="5">
    <location>
        <begin position="579"/>
        <end position="598"/>
    </location>
</feature>
<keyword evidence="5" id="KW-0472">Membrane</keyword>
<dbReference type="InterPro" id="IPR035595">
    <property type="entry name" value="UDP_glycos_trans_CS"/>
</dbReference>
<dbReference type="Proteomes" id="UP001292094">
    <property type="component" value="Unassembled WGS sequence"/>
</dbReference>
<reference evidence="6" key="1">
    <citation type="submission" date="2023-11" db="EMBL/GenBank/DDBJ databases">
        <title>Genome assemblies of two species of porcelain crab, Petrolisthes cinctipes and Petrolisthes manimaculis (Anomura: Porcellanidae).</title>
        <authorList>
            <person name="Angst P."/>
        </authorList>
    </citation>
    <scope>NUCLEOTIDE SEQUENCE</scope>
    <source>
        <strain evidence="6">PB745_02</strain>
        <tissue evidence="6">Gill</tissue>
    </source>
</reference>
<dbReference type="AlphaFoldDB" id="A0AAE1UGN0"/>
<dbReference type="PANTHER" id="PTHR48043:SF145">
    <property type="entry name" value="FI06409P-RELATED"/>
    <property type="match status" value="1"/>
</dbReference>
<evidence type="ECO:0000256" key="2">
    <source>
        <dbReference type="ARBA" id="ARBA00022676"/>
    </source>
</evidence>
<dbReference type="SUPFAM" id="SSF53756">
    <property type="entry name" value="UDP-Glycosyltransferase/glycogen phosphorylase"/>
    <property type="match status" value="1"/>
</dbReference>
<keyword evidence="5" id="KW-1133">Transmembrane helix</keyword>
<accession>A0AAE1UGN0</accession>
<keyword evidence="5" id="KW-0812">Transmembrane</keyword>
<evidence type="ECO:0000256" key="5">
    <source>
        <dbReference type="SAM" id="Phobius"/>
    </source>
</evidence>
<keyword evidence="7" id="KW-1185">Reference proteome</keyword>
<proteinExistence type="inferred from homology"/>
<organism evidence="6 7">
    <name type="scientific">Petrolisthes manimaculis</name>
    <dbReference type="NCBI Taxonomy" id="1843537"/>
    <lineage>
        <taxon>Eukaryota</taxon>
        <taxon>Metazoa</taxon>
        <taxon>Ecdysozoa</taxon>
        <taxon>Arthropoda</taxon>
        <taxon>Crustacea</taxon>
        <taxon>Multicrustacea</taxon>
        <taxon>Malacostraca</taxon>
        <taxon>Eumalacostraca</taxon>
        <taxon>Eucarida</taxon>
        <taxon>Decapoda</taxon>
        <taxon>Pleocyemata</taxon>
        <taxon>Anomura</taxon>
        <taxon>Galatheoidea</taxon>
        <taxon>Porcellanidae</taxon>
        <taxon>Petrolisthes</taxon>
    </lineage>
</organism>
<dbReference type="Gene3D" id="3.40.50.2000">
    <property type="entry name" value="Glycogen Phosphorylase B"/>
    <property type="match status" value="1"/>
</dbReference>
<dbReference type="InterPro" id="IPR002213">
    <property type="entry name" value="UDP_glucos_trans"/>
</dbReference>
<dbReference type="EMBL" id="JAWZYT010000881">
    <property type="protein sequence ID" value="KAK4317929.1"/>
    <property type="molecule type" value="Genomic_DNA"/>
</dbReference>
<gene>
    <name evidence="6" type="ORF">Pmani_011037</name>
</gene>
<keyword evidence="2" id="KW-0328">Glycosyltransferase</keyword>
<evidence type="ECO:0000256" key="1">
    <source>
        <dbReference type="ARBA" id="ARBA00009995"/>
    </source>
</evidence>
<keyword evidence="3" id="KW-0808">Transferase</keyword>
<comment type="caution">
    <text evidence="6">The sequence shown here is derived from an EMBL/GenBank/DDBJ whole genome shotgun (WGS) entry which is preliminary data.</text>
</comment>
<feature type="region of interest" description="Disordered" evidence="4">
    <location>
        <begin position="1"/>
        <end position="31"/>
    </location>
</feature>
<feature type="region of interest" description="Disordered" evidence="4">
    <location>
        <begin position="48"/>
        <end position="112"/>
    </location>
</feature>
<evidence type="ECO:0000313" key="6">
    <source>
        <dbReference type="EMBL" id="KAK4317929.1"/>
    </source>
</evidence>